<evidence type="ECO:0000313" key="1">
    <source>
        <dbReference type="EMBL" id="GLI58201.1"/>
    </source>
</evidence>
<organism evidence="1 2">
    <name type="scientific">Propionigenium maris DSM 9537</name>
    <dbReference type="NCBI Taxonomy" id="1123000"/>
    <lineage>
        <taxon>Bacteria</taxon>
        <taxon>Fusobacteriati</taxon>
        <taxon>Fusobacteriota</taxon>
        <taxon>Fusobacteriia</taxon>
        <taxon>Fusobacteriales</taxon>
        <taxon>Fusobacteriaceae</taxon>
        <taxon>Propionigenium</taxon>
    </lineage>
</organism>
<reference evidence="1" key="1">
    <citation type="submission" date="2022-12" db="EMBL/GenBank/DDBJ databases">
        <title>Reference genome sequencing for broad-spectrum identification of bacterial and archaeal isolates by mass spectrometry.</title>
        <authorList>
            <person name="Sekiguchi Y."/>
            <person name="Tourlousse D.M."/>
        </authorList>
    </citation>
    <scope>NUCLEOTIDE SEQUENCE</scope>
    <source>
        <strain evidence="1">10succ1</strain>
    </source>
</reference>
<accession>A0A9W6LPB2</accession>
<dbReference type="Proteomes" id="UP001144471">
    <property type="component" value="Unassembled WGS sequence"/>
</dbReference>
<sequence length="161" mass="19180">MKYLLIFIMLFKISFSLPVEGISWRMTKEEVESSFPAMKKLSFDEDEEVYRAEERVHRDIAFYDFLFYRGRLIQVTISNKYLRQNESLSRHLLDIIDEEYTFTSIRTDFIKEDGRIKEVQEYYGISEDGESHLIIKVDLIKGKHINTFIFTDYSFIVENGG</sequence>
<dbReference type="EMBL" id="BSDY01000038">
    <property type="protein sequence ID" value="GLI58201.1"/>
    <property type="molecule type" value="Genomic_DNA"/>
</dbReference>
<name>A0A9W6LPB2_9FUSO</name>
<gene>
    <name evidence="1" type="ORF">PM10SUCC1_37150</name>
</gene>
<protein>
    <submittedName>
        <fullName evidence="1">Uncharacterized protein</fullName>
    </submittedName>
</protein>
<evidence type="ECO:0000313" key="2">
    <source>
        <dbReference type="Proteomes" id="UP001144471"/>
    </source>
</evidence>
<dbReference type="RefSeq" id="WP_281837888.1">
    <property type="nucleotide sequence ID" value="NZ_BSDY01000038.1"/>
</dbReference>
<comment type="caution">
    <text evidence="1">The sequence shown here is derived from an EMBL/GenBank/DDBJ whole genome shotgun (WGS) entry which is preliminary data.</text>
</comment>
<dbReference type="AlphaFoldDB" id="A0A9W6LPB2"/>
<keyword evidence="2" id="KW-1185">Reference proteome</keyword>
<proteinExistence type="predicted"/>